<sequence length="206" mass="22139">MAGNGETNGVAREEEGQKRVGVLALQGDFREHAEILRGLGVEPVEVRAVEDLEGLAGIIVPGGESTTIGKMMVSSGLLDGIRSYYYKGGPVWGTCAGMVLAASATTGPRQPLLGLMNALVERNGFGRQVHSFEADLEVDGFEEPFTGVFIRAPFFEDVGPGVEVLSKVGDRVVAARGENILVTAFHPELTDDVRFHEYFLREVCSI</sequence>
<evidence type="ECO:0000256" key="2">
    <source>
        <dbReference type="ARBA" id="ARBA00022801"/>
    </source>
</evidence>
<comment type="similarity">
    <text evidence="1 10">Belongs to the glutaminase PdxT/SNO family.</text>
</comment>
<dbReference type="EC" id="4.3.3.6" evidence="10"/>
<dbReference type="GO" id="GO:1903600">
    <property type="term" value="C:glutaminase complex"/>
    <property type="evidence" value="ECO:0007669"/>
    <property type="project" value="TreeGrafter"/>
</dbReference>
<evidence type="ECO:0000256" key="8">
    <source>
        <dbReference type="ARBA" id="ARBA00054599"/>
    </source>
</evidence>
<name>A0A6J4RKF4_9ACTN</name>
<accession>A0A6J4RKF4</accession>
<evidence type="ECO:0000256" key="10">
    <source>
        <dbReference type="HAMAP-Rule" id="MF_01615"/>
    </source>
</evidence>
<evidence type="ECO:0000256" key="11">
    <source>
        <dbReference type="PIRSR" id="PIRSR005639-1"/>
    </source>
</evidence>
<comment type="catalytic activity">
    <reaction evidence="7 10">
        <text>L-glutamine + H2O = L-glutamate + NH4(+)</text>
        <dbReference type="Rhea" id="RHEA:15889"/>
        <dbReference type="ChEBI" id="CHEBI:15377"/>
        <dbReference type="ChEBI" id="CHEBI:28938"/>
        <dbReference type="ChEBI" id="CHEBI:29985"/>
        <dbReference type="ChEBI" id="CHEBI:58359"/>
        <dbReference type="EC" id="3.5.1.2"/>
    </reaction>
</comment>
<comment type="subunit">
    <text evidence="9 10">In the presence of PdxS, forms a dodecamer of heterodimers. Only shows activity in the heterodimer.</text>
</comment>
<feature type="active site" description="Charge relay system" evidence="10 11">
    <location>
        <position position="186"/>
    </location>
</feature>
<evidence type="ECO:0000256" key="7">
    <source>
        <dbReference type="ARBA" id="ARBA00049534"/>
    </source>
</evidence>
<keyword evidence="2 10" id="KW-0378">Hydrolase</keyword>
<proteinExistence type="inferred from homology"/>
<evidence type="ECO:0000313" key="13">
    <source>
        <dbReference type="EMBL" id="CAA9470051.1"/>
    </source>
</evidence>
<dbReference type="GO" id="GO:0036381">
    <property type="term" value="F:pyridoxal 5'-phosphate synthase (glutamine hydrolysing) activity"/>
    <property type="evidence" value="ECO:0007669"/>
    <property type="project" value="UniProtKB-UniRule"/>
</dbReference>
<dbReference type="GO" id="GO:0004359">
    <property type="term" value="F:glutaminase activity"/>
    <property type="evidence" value="ECO:0007669"/>
    <property type="project" value="UniProtKB-UniRule"/>
</dbReference>
<feature type="binding site" evidence="10 12">
    <location>
        <begin position="63"/>
        <end position="65"/>
    </location>
    <ligand>
        <name>L-glutamine</name>
        <dbReference type="ChEBI" id="CHEBI:58359"/>
    </ligand>
</feature>
<dbReference type="FunFam" id="3.40.50.880:FF:000010">
    <property type="entry name" value="uncharacterized protein LOC100176842 isoform X2"/>
    <property type="match status" value="1"/>
</dbReference>
<dbReference type="HAMAP" id="MF_01615">
    <property type="entry name" value="PdxT"/>
    <property type="match status" value="1"/>
</dbReference>
<gene>
    <name evidence="10" type="primary">pdxT</name>
    <name evidence="13" type="ORF">AVDCRST_MAG58-4125</name>
</gene>
<dbReference type="PROSITE" id="PS51130">
    <property type="entry name" value="PDXT_SNO_2"/>
    <property type="match status" value="1"/>
</dbReference>
<dbReference type="Pfam" id="PF01174">
    <property type="entry name" value="SNO"/>
    <property type="match status" value="1"/>
</dbReference>
<evidence type="ECO:0000256" key="4">
    <source>
        <dbReference type="ARBA" id="ARBA00022962"/>
    </source>
</evidence>
<dbReference type="EMBL" id="CADCVF010000081">
    <property type="protein sequence ID" value="CAA9470051.1"/>
    <property type="molecule type" value="Genomic_DNA"/>
</dbReference>
<dbReference type="InterPro" id="IPR002161">
    <property type="entry name" value="PdxT/SNO"/>
</dbReference>
<dbReference type="EC" id="3.5.1.2" evidence="10"/>
<comment type="pathway">
    <text evidence="10">Cofactor biosynthesis; pyridoxal 5'-phosphate biosynthesis.</text>
</comment>
<keyword evidence="4 10" id="KW-0315">Glutamine amidotransferase</keyword>
<dbReference type="InterPro" id="IPR021196">
    <property type="entry name" value="PdxT/SNO_CS"/>
</dbReference>
<feature type="binding site" evidence="10 12">
    <location>
        <position position="122"/>
    </location>
    <ligand>
        <name>L-glutamine</name>
        <dbReference type="ChEBI" id="CHEBI:58359"/>
    </ligand>
</feature>
<dbReference type="PANTHER" id="PTHR31559:SF0">
    <property type="entry name" value="PYRIDOXAL 5'-PHOSPHATE SYNTHASE SUBUNIT SNO1-RELATED"/>
    <property type="match status" value="1"/>
</dbReference>
<feature type="active site" description="Nucleophile" evidence="10 11">
    <location>
        <position position="95"/>
    </location>
</feature>
<comment type="function">
    <text evidence="8 10">Catalyzes the hydrolysis of glutamine to glutamate and ammonia as part of the biosynthesis of pyridoxal 5'-phosphate. The resulting ammonia molecule is channeled to the active site of PdxS.</text>
</comment>
<dbReference type="NCBIfam" id="TIGR03800">
    <property type="entry name" value="PLP_synth_Pdx2"/>
    <property type="match status" value="1"/>
</dbReference>
<dbReference type="GO" id="GO:0006543">
    <property type="term" value="P:L-glutamine catabolic process"/>
    <property type="evidence" value="ECO:0007669"/>
    <property type="project" value="UniProtKB-UniRule"/>
</dbReference>
<dbReference type="Gene3D" id="3.40.50.880">
    <property type="match status" value="1"/>
</dbReference>
<evidence type="ECO:0000256" key="9">
    <source>
        <dbReference type="ARBA" id="ARBA00064749"/>
    </source>
</evidence>
<dbReference type="GO" id="GO:0005829">
    <property type="term" value="C:cytosol"/>
    <property type="evidence" value="ECO:0007669"/>
    <property type="project" value="TreeGrafter"/>
</dbReference>
<dbReference type="PIRSF" id="PIRSF005639">
    <property type="entry name" value="Glut_amidoT_SNO"/>
    <property type="match status" value="1"/>
</dbReference>
<dbReference type="InterPro" id="IPR029062">
    <property type="entry name" value="Class_I_gatase-like"/>
</dbReference>
<evidence type="ECO:0000256" key="12">
    <source>
        <dbReference type="PIRSR" id="PIRSR005639-2"/>
    </source>
</evidence>
<evidence type="ECO:0000256" key="6">
    <source>
        <dbReference type="ARBA" id="ARBA00047992"/>
    </source>
</evidence>
<evidence type="ECO:0000256" key="5">
    <source>
        <dbReference type="ARBA" id="ARBA00023239"/>
    </source>
</evidence>
<evidence type="ECO:0000256" key="3">
    <source>
        <dbReference type="ARBA" id="ARBA00022898"/>
    </source>
</evidence>
<protein>
    <recommendedName>
        <fullName evidence="10">Pyridoxal 5'-phosphate synthase subunit PdxT</fullName>
        <ecNumber evidence="10">4.3.3.6</ecNumber>
    </recommendedName>
    <alternativeName>
        <fullName evidence="10">Pdx2</fullName>
    </alternativeName>
    <alternativeName>
        <fullName evidence="10">Pyridoxal 5'-phosphate synthase glutaminase subunit</fullName>
        <ecNumber evidence="10">3.5.1.2</ecNumber>
    </alternativeName>
</protein>
<dbReference type="GO" id="GO:0008614">
    <property type="term" value="P:pyridoxine metabolic process"/>
    <property type="evidence" value="ECO:0007669"/>
    <property type="project" value="TreeGrafter"/>
</dbReference>
<dbReference type="PROSITE" id="PS01236">
    <property type="entry name" value="PDXT_SNO_1"/>
    <property type="match status" value="1"/>
</dbReference>
<dbReference type="GO" id="GO:0042823">
    <property type="term" value="P:pyridoxal phosphate biosynthetic process"/>
    <property type="evidence" value="ECO:0007669"/>
    <property type="project" value="UniProtKB-UniRule"/>
</dbReference>
<dbReference type="AlphaFoldDB" id="A0A6J4RKF4"/>
<feature type="binding site" evidence="10 12">
    <location>
        <begin position="150"/>
        <end position="151"/>
    </location>
    <ligand>
        <name>L-glutamine</name>
        <dbReference type="ChEBI" id="CHEBI:58359"/>
    </ligand>
</feature>
<organism evidence="13">
    <name type="scientific">uncultured Rubrobacteraceae bacterium</name>
    <dbReference type="NCBI Taxonomy" id="349277"/>
    <lineage>
        <taxon>Bacteria</taxon>
        <taxon>Bacillati</taxon>
        <taxon>Actinomycetota</taxon>
        <taxon>Rubrobacteria</taxon>
        <taxon>Rubrobacterales</taxon>
        <taxon>Rubrobacteraceae</taxon>
        <taxon>environmental samples</taxon>
    </lineage>
</organism>
<dbReference type="CDD" id="cd01749">
    <property type="entry name" value="GATase1_PB"/>
    <property type="match status" value="1"/>
</dbReference>
<dbReference type="SUPFAM" id="SSF52317">
    <property type="entry name" value="Class I glutamine amidotransferase-like"/>
    <property type="match status" value="1"/>
</dbReference>
<feature type="active site" description="Charge relay system" evidence="10 11">
    <location>
        <position position="188"/>
    </location>
</feature>
<dbReference type="UniPathway" id="UPA00245"/>
<dbReference type="PROSITE" id="PS51273">
    <property type="entry name" value="GATASE_TYPE_1"/>
    <property type="match status" value="1"/>
</dbReference>
<dbReference type="PANTHER" id="PTHR31559">
    <property type="entry name" value="PYRIDOXAL 5'-PHOSPHATE SYNTHASE SUBUNIT SNO"/>
    <property type="match status" value="1"/>
</dbReference>
<comment type="catalytic activity">
    <reaction evidence="6 10">
        <text>aldehydo-D-ribose 5-phosphate + D-glyceraldehyde 3-phosphate + L-glutamine = pyridoxal 5'-phosphate + L-glutamate + phosphate + 3 H2O + H(+)</text>
        <dbReference type="Rhea" id="RHEA:31507"/>
        <dbReference type="ChEBI" id="CHEBI:15377"/>
        <dbReference type="ChEBI" id="CHEBI:15378"/>
        <dbReference type="ChEBI" id="CHEBI:29985"/>
        <dbReference type="ChEBI" id="CHEBI:43474"/>
        <dbReference type="ChEBI" id="CHEBI:58273"/>
        <dbReference type="ChEBI" id="CHEBI:58359"/>
        <dbReference type="ChEBI" id="CHEBI:59776"/>
        <dbReference type="ChEBI" id="CHEBI:597326"/>
        <dbReference type="EC" id="4.3.3.6"/>
    </reaction>
</comment>
<keyword evidence="3 10" id="KW-0663">Pyridoxal phosphate</keyword>
<evidence type="ECO:0000256" key="1">
    <source>
        <dbReference type="ARBA" id="ARBA00008345"/>
    </source>
</evidence>
<keyword evidence="5 10" id="KW-0456">Lyase</keyword>
<reference evidence="13" key="1">
    <citation type="submission" date="2020-02" db="EMBL/GenBank/DDBJ databases">
        <authorList>
            <person name="Meier V. D."/>
        </authorList>
    </citation>
    <scope>NUCLEOTIDE SEQUENCE</scope>
    <source>
        <strain evidence="13">AVDCRST_MAG58</strain>
    </source>
</reference>